<dbReference type="EMBL" id="CM045767">
    <property type="protein sequence ID" value="KAI7996791.1"/>
    <property type="molecule type" value="Genomic_DNA"/>
</dbReference>
<gene>
    <name evidence="1" type="ORF">LOK49_LG10G00555</name>
</gene>
<organism evidence="1 2">
    <name type="scientific">Camellia lanceoleosa</name>
    <dbReference type="NCBI Taxonomy" id="1840588"/>
    <lineage>
        <taxon>Eukaryota</taxon>
        <taxon>Viridiplantae</taxon>
        <taxon>Streptophyta</taxon>
        <taxon>Embryophyta</taxon>
        <taxon>Tracheophyta</taxon>
        <taxon>Spermatophyta</taxon>
        <taxon>Magnoliopsida</taxon>
        <taxon>eudicotyledons</taxon>
        <taxon>Gunneridae</taxon>
        <taxon>Pentapetalae</taxon>
        <taxon>asterids</taxon>
        <taxon>Ericales</taxon>
        <taxon>Theaceae</taxon>
        <taxon>Camellia</taxon>
    </lineage>
</organism>
<comment type="caution">
    <text evidence="1">The sequence shown here is derived from an EMBL/GenBank/DDBJ whole genome shotgun (WGS) entry which is preliminary data.</text>
</comment>
<reference evidence="1 2" key="1">
    <citation type="journal article" date="2022" name="Plant J.">
        <title>Chromosome-level genome of Camellia lanceoleosa provides a valuable resource for understanding genome evolution and self-incompatibility.</title>
        <authorList>
            <person name="Gong W."/>
            <person name="Xiao S."/>
            <person name="Wang L."/>
            <person name="Liao Z."/>
            <person name="Chang Y."/>
            <person name="Mo W."/>
            <person name="Hu G."/>
            <person name="Li W."/>
            <person name="Zhao G."/>
            <person name="Zhu H."/>
            <person name="Hu X."/>
            <person name="Ji K."/>
            <person name="Xiang X."/>
            <person name="Song Q."/>
            <person name="Yuan D."/>
            <person name="Jin S."/>
            <person name="Zhang L."/>
        </authorList>
    </citation>
    <scope>NUCLEOTIDE SEQUENCE [LARGE SCALE GENOMIC DNA]</scope>
    <source>
        <strain evidence="1">SQ_2022a</strain>
    </source>
</reference>
<accession>A0ACC0G6Q2</accession>
<evidence type="ECO:0000313" key="2">
    <source>
        <dbReference type="Proteomes" id="UP001060215"/>
    </source>
</evidence>
<evidence type="ECO:0000313" key="1">
    <source>
        <dbReference type="EMBL" id="KAI7996791.1"/>
    </source>
</evidence>
<keyword evidence="2" id="KW-1185">Reference proteome</keyword>
<sequence>MFINFALTITNLNNSAWNFLLHHSKYHDLKSHVPENEKGLRIRRYEHEPVSEGGAPECVVCLSKIEEGDEIKELRCDHLFHRVCLDRWIVGYKHETCPLCRCSLAPHKRVTELGEEVLFFKYCLFNSSSSHRSSWWLR</sequence>
<proteinExistence type="predicted"/>
<name>A0ACC0G6Q2_9ERIC</name>
<dbReference type="Proteomes" id="UP001060215">
    <property type="component" value="Chromosome 10"/>
</dbReference>
<protein>
    <submittedName>
        <fullName evidence="1">E3 ubiquitin-protein ligase RHA2B</fullName>
    </submittedName>
</protein>